<keyword evidence="2" id="KW-1185">Reference proteome</keyword>
<evidence type="ECO:0000313" key="1">
    <source>
        <dbReference type="EMBL" id="KAJ7082749.1"/>
    </source>
</evidence>
<accession>A0AAD6U2Q5</accession>
<dbReference type="EMBL" id="JARJCN010000044">
    <property type="protein sequence ID" value="KAJ7082749.1"/>
    <property type="molecule type" value="Genomic_DNA"/>
</dbReference>
<organism evidence="1 2">
    <name type="scientific">Mycena belliarum</name>
    <dbReference type="NCBI Taxonomy" id="1033014"/>
    <lineage>
        <taxon>Eukaryota</taxon>
        <taxon>Fungi</taxon>
        <taxon>Dikarya</taxon>
        <taxon>Basidiomycota</taxon>
        <taxon>Agaricomycotina</taxon>
        <taxon>Agaricomycetes</taxon>
        <taxon>Agaricomycetidae</taxon>
        <taxon>Agaricales</taxon>
        <taxon>Marasmiineae</taxon>
        <taxon>Mycenaceae</taxon>
        <taxon>Mycena</taxon>
    </lineage>
</organism>
<comment type="caution">
    <text evidence="1">The sequence shown here is derived from an EMBL/GenBank/DDBJ whole genome shotgun (WGS) entry which is preliminary data.</text>
</comment>
<dbReference type="AlphaFoldDB" id="A0AAD6U2Q5"/>
<dbReference type="Proteomes" id="UP001222325">
    <property type="component" value="Unassembled WGS sequence"/>
</dbReference>
<protein>
    <submittedName>
        <fullName evidence="1">Uncharacterized protein</fullName>
    </submittedName>
</protein>
<evidence type="ECO:0000313" key="2">
    <source>
        <dbReference type="Proteomes" id="UP001222325"/>
    </source>
</evidence>
<proteinExistence type="predicted"/>
<gene>
    <name evidence="1" type="ORF">B0H15DRAFT_803185</name>
</gene>
<reference evidence="1" key="1">
    <citation type="submission" date="2023-03" db="EMBL/GenBank/DDBJ databases">
        <title>Massive genome expansion in bonnet fungi (Mycena s.s.) driven by repeated elements and novel gene families across ecological guilds.</title>
        <authorList>
            <consortium name="Lawrence Berkeley National Laboratory"/>
            <person name="Harder C.B."/>
            <person name="Miyauchi S."/>
            <person name="Viragh M."/>
            <person name="Kuo A."/>
            <person name="Thoen E."/>
            <person name="Andreopoulos B."/>
            <person name="Lu D."/>
            <person name="Skrede I."/>
            <person name="Drula E."/>
            <person name="Henrissat B."/>
            <person name="Morin E."/>
            <person name="Kohler A."/>
            <person name="Barry K."/>
            <person name="LaButti K."/>
            <person name="Morin E."/>
            <person name="Salamov A."/>
            <person name="Lipzen A."/>
            <person name="Mereny Z."/>
            <person name="Hegedus B."/>
            <person name="Baldrian P."/>
            <person name="Stursova M."/>
            <person name="Weitz H."/>
            <person name="Taylor A."/>
            <person name="Grigoriev I.V."/>
            <person name="Nagy L.G."/>
            <person name="Martin F."/>
            <person name="Kauserud H."/>
        </authorList>
    </citation>
    <scope>NUCLEOTIDE SEQUENCE</scope>
    <source>
        <strain evidence="1">CBHHK173m</strain>
    </source>
</reference>
<name>A0AAD6U2Q5_9AGAR</name>
<sequence>MVYVVGAVASVRNTNEGIRAGSVVLSCVACPHWQIYAVFDAADPDLAAAHRRRPPASGASPYASCASCEQHNALSIPLRLRRALISAVFDVSPVLSGVSASTRFDLAVGLMRPAHLRCFDLLDVFNNVLARARHGCDVPAWAQFRLLKISWSPLRCAQRSVPPSTFWPTSPRRFDASGLSSKFRVDFSQSPHRCDVLHRAGYLLPVASAFTEDVSPHCRDPPRIPPPRRHFDSSFGDPVTGVIPARVLCYIRSDTSFGRPATTLIGSTGPRHPVCNTSSVRAALKKIEAGFGGPASELPRVGDIDVCRHSNFFNAPLENVPGDLG</sequence>